<sequence length="120" mass="13500">AKEWDRNPGRCNQGDRPTFRGPDCHDCRTRDSRPTSGIPGRVRTVLEAGTTEPYDLVLADPPYADDMDLHVLAGWTRPGTVVVLERSVRTADPDWPTPLEPLRVKKYGDTALHWATHPEE</sequence>
<dbReference type="GO" id="GO:0032259">
    <property type="term" value="P:methylation"/>
    <property type="evidence" value="ECO:0007669"/>
    <property type="project" value="UniProtKB-KW"/>
</dbReference>
<reference evidence="3" key="1">
    <citation type="journal article" date="2019" name="Int. J. Syst. Evol. Microbiol.">
        <title>The Global Catalogue of Microorganisms (GCM) 10K type strain sequencing project: providing services to taxonomists for standard genome sequencing and annotation.</title>
        <authorList>
            <consortium name="The Broad Institute Genomics Platform"/>
            <consortium name="The Broad Institute Genome Sequencing Center for Infectious Disease"/>
            <person name="Wu L."/>
            <person name="Ma J."/>
        </authorList>
    </citation>
    <scope>NUCLEOTIDE SEQUENCE [LARGE SCALE GENOMIC DNA]</scope>
    <source>
        <strain evidence="3">JCM 31486</strain>
    </source>
</reference>
<dbReference type="GO" id="GO:0008168">
    <property type="term" value="F:methyltransferase activity"/>
    <property type="evidence" value="ECO:0007669"/>
    <property type="project" value="UniProtKB-KW"/>
</dbReference>
<dbReference type="InterPro" id="IPR002052">
    <property type="entry name" value="DNA_methylase_N6_adenine_CS"/>
</dbReference>
<dbReference type="EMBL" id="JBHTIS010001155">
    <property type="protein sequence ID" value="MFD1047597.1"/>
    <property type="molecule type" value="Genomic_DNA"/>
</dbReference>
<proteinExistence type="predicted"/>
<feature type="compositionally biased region" description="Basic and acidic residues" evidence="1">
    <location>
        <begin position="22"/>
        <end position="33"/>
    </location>
</feature>
<protein>
    <submittedName>
        <fullName evidence="2">RsmD family RNA methyltransferase</fullName>
    </submittedName>
</protein>
<dbReference type="Gene3D" id="3.40.50.150">
    <property type="entry name" value="Vaccinia Virus protein VP39"/>
    <property type="match status" value="1"/>
</dbReference>
<name>A0ABW3MA29_9PSEU</name>
<feature type="non-terminal residue" evidence="2">
    <location>
        <position position="1"/>
    </location>
</feature>
<evidence type="ECO:0000313" key="3">
    <source>
        <dbReference type="Proteomes" id="UP001597045"/>
    </source>
</evidence>
<organism evidence="2 3">
    <name type="scientific">Kibdelosporangium lantanae</name>
    <dbReference type="NCBI Taxonomy" id="1497396"/>
    <lineage>
        <taxon>Bacteria</taxon>
        <taxon>Bacillati</taxon>
        <taxon>Actinomycetota</taxon>
        <taxon>Actinomycetes</taxon>
        <taxon>Pseudonocardiales</taxon>
        <taxon>Pseudonocardiaceae</taxon>
        <taxon>Kibdelosporangium</taxon>
    </lineage>
</organism>
<keyword evidence="2" id="KW-0489">Methyltransferase</keyword>
<dbReference type="PROSITE" id="PS00092">
    <property type="entry name" value="N6_MTASE"/>
    <property type="match status" value="1"/>
</dbReference>
<dbReference type="InterPro" id="IPR029063">
    <property type="entry name" value="SAM-dependent_MTases_sf"/>
</dbReference>
<dbReference type="Pfam" id="PF03602">
    <property type="entry name" value="Cons_hypoth95"/>
    <property type="match status" value="1"/>
</dbReference>
<evidence type="ECO:0000256" key="1">
    <source>
        <dbReference type="SAM" id="MobiDB-lite"/>
    </source>
</evidence>
<dbReference type="SUPFAM" id="SSF53335">
    <property type="entry name" value="S-adenosyl-L-methionine-dependent methyltransferases"/>
    <property type="match status" value="1"/>
</dbReference>
<keyword evidence="2" id="KW-0808">Transferase</keyword>
<accession>A0ABW3MA29</accession>
<evidence type="ECO:0000313" key="2">
    <source>
        <dbReference type="EMBL" id="MFD1047597.1"/>
    </source>
</evidence>
<feature type="region of interest" description="Disordered" evidence="1">
    <location>
        <begin position="1"/>
        <end position="40"/>
    </location>
</feature>
<comment type="caution">
    <text evidence="2">The sequence shown here is derived from an EMBL/GenBank/DDBJ whole genome shotgun (WGS) entry which is preliminary data.</text>
</comment>
<dbReference type="Proteomes" id="UP001597045">
    <property type="component" value="Unassembled WGS sequence"/>
</dbReference>
<gene>
    <name evidence="2" type="ORF">ACFQ1S_19660</name>
</gene>
<keyword evidence="3" id="KW-1185">Reference proteome</keyword>